<dbReference type="PROSITE" id="PS00237">
    <property type="entry name" value="G_PROTEIN_RECEP_F1_1"/>
    <property type="match status" value="1"/>
</dbReference>
<organism evidence="7 8">
    <name type="scientific">Mya arenaria</name>
    <name type="common">Soft-shell clam</name>
    <dbReference type="NCBI Taxonomy" id="6604"/>
    <lineage>
        <taxon>Eukaryota</taxon>
        <taxon>Metazoa</taxon>
        <taxon>Spiralia</taxon>
        <taxon>Lophotrochozoa</taxon>
        <taxon>Mollusca</taxon>
        <taxon>Bivalvia</taxon>
        <taxon>Autobranchia</taxon>
        <taxon>Heteroconchia</taxon>
        <taxon>Euheterodonta</taxon>
        <taxon>Imparidentia</taxon>
        <taxon>Neoheterodontei</taxon>
        <taxon>Myida</taxon>
        <taxon>Myoidea</taxon>
        <taxon>Myidae</taxon>
        <taxon>Mya</taxon>
    </lineage>
</organism>
<comment type="subcellular location">
    <subcellularLocation>
        <location evidence="1">Membrane</location>
    </subcellularLocation>
</comment>
<proteinExistence type="predicted"/>
<evidence type="ECO:0000256" key="5">
    <source>
        <dbReference type="SAM" id="Phobius"/>
    </source>
</evidence>
<keyword evidence="4 5" id="KW-0472">Membrane</keyword>
<evidence type="ECO:0000313" key="8">
    <source>
        <dbReference type="Proteomes" id="UP001164746"/>
    </source>
</evidence>
<accession>A0ABY7GD36</accession>
<reference evidence="7" key="1">
    <citation type="submission" date="2022-11" db="EMBL/GenBank/DDBJ databases">
        <title>Centuries of genome instability and evolution in soft-shell clam transmissible cancer (bioRxiv).</title>
        <authorList>
            <person name="Hart S.F.M."/>
            <person name="Yonemitsu M.A."/>
            <person name="Giersch R.M."/>
            <person name="Beal B.F."/>
            <person name="Arriagada G."/>
            <person name="Davis B.W."/>
            <person name="Ostrander E.A."/>
            <person name="Goff S.P."/>
            <person name="Metzger M.J."/>
        </authorList>
    </citation>
    <scope>NUCLEOTIDE SEQUENCE</scope>
    <source>
        <strain evidence="7">MELC-2E11</strain>
        <tissue evidence="7">Siphon/mantle</tissue>
    </source>
</reference>
<dbReference type="Proteomes" id="UP001164746">
    <property type="component" value="Chromosome 17"/>
</dbReference>
<protein>
    <recommendedName>
        <fullName evidence="6">G-protein coupled receptors family 1 profile domain-containing protein</fullName>
    </recommendedName>
</protein>
<feature type="non-terminal residue" evidence="7">
    <location>
        <position position="171"/>
    </location>
</feature>
<name>A0ABY7GD36_MYAAR</name>
<feature type="transmembrane region" description="Helical" evidence="5">
    <location>
        <begin position="108"/>
        <end position="132"/>
    </location>
</feature>
<evidence type="ECO:0000256" key="4">
    <source>
        <dbReference type="ARBA" id="ARBA00023136"/>
    </source>
</evidence>
<feature type="domain" description="G-protein coupled receptors family 1 profile" evidence="6">
    <location>
        <begin position="1"/>
        <end position="171"/>
    </location>
</feature>
<dbReference type="SUPFAM" id="SSF81321">
    <property type="entry name" value="Family A G protein-coupled receptor-like"/>
    <property type="match status" value="1"/>
</dbReference>
<keyword evidence="2 5" id="KW-0812">Transmembrane</keyword>
<gene>
    <name evidence="7" type="ORF">MAR_034552</name>
</gene>
<evidence type="ECO:0000313" key="7">
    <source>
        <dbReference type="EMBL" id="WAR32010.1"/>
    </source>
</evidence>
<sequence>LSVFLMVIISIDRYLCICHPFTSLINTFRIKVIVATQGLRSASHRLCLNNTTIRLFSSQTSPLLNISLYQVESGNNVIVSGSYRSEHERGSHCQPNSESLEMYKSVSYAYASTLLISVVRVLVFYGCILCFVRKYMSRNKKIFQNVCNIERPFAVILKRLLKTPVVSSNTL</sequence>
<dbReference type="InterPro" id="IPR017452">
    <property type="entry name" value="GPCR_Rhodpsn_7TM"/>
</dbReference>
<evidence type="ECO:0000256" key="1">
    <source>
        <dbReference type="ARBA" id="ARBA00004370"/>
    </source>
</evidence>
<dbReference type="PROSITE" id="PS50262">
    <property type="entry name" value="G_PROTEIN_RECEP_F1_2"/>
    <property type="match status" value="1"/>
</dbReference>
<dbReference type="EMBL" id="CP111028">
    <property type="protein sequence ID" value="WAR32010.1"/>
    <property type="molecule type" value="Genomic_DNA"/>
</dbReference>
<evidence type="ECO:0000256" key="2">
    <source>
        <dbReference type="ARBA" id="ARBA00022692"/>
    </source>
</evidence>
<dbReference type="InterPro" id="IPR000276">
    <property type="entry name" value="GPCR_Rhodpsn"/>
</dbReference>
<evidence type="ECO:0000259" key="6">
    <source>
        <dbReference type="PROSITE" id="PS50262"/>
    </source>
</evidence>
<evidence type="ECO:0000256" key="3">
    <source>
        <dbReference type="ARBA" id="ARBA00022989"/>
    </source>
</evidence>
<keyword evidence="3 5" id="KW-1133">Transmembrane helix</keyword>
<dbReference type="Gene3D" id="1.20.1070.10">
    <property type="entry name" value="Rhodopsin 7-helix transmembrane proteins"/>
    <property type="match status" value="1"/>
</dbReference>
<keyword evidence="8" id="KW-1185">Reference proteome</keyword>